<accession>A0ACC1YGF2</accession>
<keyword evidence="1" id="KW-0645">Protease</keyword>
<evidence type="ECO:0000313" key="1">
    <source>
        <dbReference type="EMBL" id="KAJ4722173.1"/>
    </source>
</evidence>
<dbReference type="Proteomes" id="UP001164539">
    <property type="component" value="Chromosome 3"/>
</dbReference>
<comment type="caution">
    <text evidence="1">The sequence shown here is derived from an EMBL/GenBank/DDBJ whole genome shotgun (WGS) entry which is preliminary data.</text>
</comment>
<gene>
    <name evidence="1" type="ORF">OWV82_005719</name>
</gene>
<reference evidence="1 2" key="1">
    <citation type="journal article" date="2023" name="Science">
        <title>Complex scaffold remodeling in plant triterpene biosynthesis.</title>
        <authorList>
            <person name="De La Pena R."/>
            <person name="Hodgson H."/>
            <person name="Liu J.C."/>
            <person name="Stephenson M.J."/>
            <person name="Martin A.C."/>
            <person name="Owen C."/>
            <person name="Harkess A."/>
            <person name="Leebens-Mack J."/>
            <person name="Jimenez L.E."/>
            <person name="Osbourn A."/>
            <person name="Sattely E.S."/>
        </authorList>
    </citation>
    <scope>NUCLEOTIDE SEQUENCE [LARGE SCALE GENOMIC DNA]</scope>
    <source>
        <strain evidence="2">cv. JPN11</strain>
        <tissue evidence="1">Leaf</tissue>
    </source>
</reference>
<evidence type="ECO:0000313" key="2">
    <source>
        <dbReference type="Proteomes" id="UP001164539"/>
    </source>
</evidence>
<proteinExistence type="predicted"/>
<keyword evidence="1" id="KW-0378">Hydrolase</keyword>
<dbReference type="EMBL" id="CM051396">
    <property type="protein sequence ID" value="KAJ4722173.1"/>
    <property type="molecule type" value="Genomic_DNA"/>
</dbReference>
<sequence>MGALTSNRKRGDEYLNLNFQSPYQNFHISKRPRFNYMQQNQNQTLVSSNSTVSRISRYPEAKPPLKREVHAPCRTLKFGFADKSNKDSGSKSGSEYREKPKFGYGMGNVLSYHLDKAKRSAIDAFRYFRKDKEVIDVDNEQDEEEIISDDSSIEEVEVIEDGREGRSIVLDQRSRETDKNENLGVDVRKIDGKASEERNYNNNLQPSSSSVVTDTTCGDVLRVEKAEKMIDLLSLDGEMGVEAYKKLLECVHKRGCKLKAIGFEIELNEKRWASFKQLRPVKETGGGTNRGSSPRTFYSSYRRGRG</sequence>
<keyword evidence="2" id="KW-1185">Reference proteome</keyword>
<protein>
    <submittedName>
        <fullName evidence="1">Ubiquitin-like-specific protease ESD4</fullName>
    </submittedName>
</protein>
<organism evidence="1 2">
    <name type="scientific">Melia azedarach</name>
    <name type="common">Chinaberry tree</name>
    <dbReference type="NCBI Taxonomy" id="155640"/>
    <lineage>
        <taxon>Eukaryota</taxon>
        <taxon>Viridiplantae</taxon>
        <taxon>Streptophyta</taxon>
        <taxon>Embryophyta</taxon>
        <taxon>Tracheophyta</taxon>
        <taxon>Spermatophyta</taxon>
        <taxon>Magnoliopsida</taxon>
        <taxon>eudicotyledons</taxon>
        <taxon>Gunneridae</taxon>
        <taxon>Pentapetalae</taxon>
        <taxon>rosids</taxon>
        <taxon>malvids</taxon>
        <taxon>Sapindales</taxon>
        <taxon>Meliaceae</taxon>
        <taxon>Melia</taxon>
    </lineage>
</organism>
<name>A0ACC1YGF2_MELAZ</name>